<proteinExistence type="predicted"/>
<reference evidence="2" key="1">
    <citation type="submission" date="2016-11" db="EMBL/GenBank/DDBJ databases">
        <authorList>
            <person name="Varghese N."/>
            <person name="Submissions S."/>
        </authorList>
    </citation>
    <scope>NUCLEOTIDE SEQUENCE [LARGE SCALE GENOMIC DNA]</scope>
    <source>
        <strain evidence="2">DSM 17659</strain>
    </source>
</reference>
<accession>A0A1M5IJT4</accession>
<gene>
    <name evidence="1" type="ORF">SAMN05444372_104120</name>
</gene>
<evidence type="ECO:0000313" key="2">
    <source>
        <dbReference type="Proteomes" id="UP000184020"/>
    </source>
</evidence>
<sequence>MAFTNRIRDYKAQLFMLFAVKRSLFLATTRRFGRENKIPENH</sequence>
<keyword evidence="2" id="KW-1185">Reference proteome</keyword>
<dbReference type="STRING" id="229205.SAMN05444372_104120"/>
<name>A0A1M5IJT4_9FLAO</name>
<protein>
    <submittedName>
        <fullName evidence="1">Uncharacterized protein</fullName>
    </submittedName>
</protein>
<dbReference type="AlphaFoldDB" id="A0A1M5IJT4"/>
<organism evidence="1 2">
    <name type="scientific">Flavobacterium micromati</name>
    <dbReference type="NCBI Taxonomy" id="229205"/>
    <lineage>
        <taxon>Bacteria</taxon>
        <taxon>Pseudomonadati</taxon>
        <taxon>Bacteroidota</taxon>
        <taxon>Flavobacteriia</taxon>
        <taxon>Flavobacteriales</taxon>
        <taxon>Flavobacteriaceae</taxon>
        <taxon>Flavobacterium</taxon>
    </lineage>
</organism>
<dbReference type="Proteomes" id="UP000184020">
    <property type="component" value="Unassembled WGS sequence"/>
</dbReference>
<dbReference type="EMBL" id="FQWF01000004">
    <property type="protein sequence ID" value="SHG28496.1"/>
    <property type="molecule type" value="Genomic_DNA"/>
</dbReference>
<evidence type="ECO:0000313" key="1">
    <source>
        <dbReference type="EMBL" id="SHG28496.1"/>
    </source>
</evidence>